<feature type="region of interest" description="Disordered" evidence="1">
    <location>
        <begin position="480"/>
        <end position="524"/>
    </location>
</feature>
<accession>A0A0S4IT45</accession>
<dbReference type="InterPro" id="IPR043502">
    <property type="entry name" value="DNA/RNA_pol_sf"/>
</dbReference>
<keyword evidence="2" id="KW-0472">Membrane</keyword>
<feature type="transmembrane region" description="Helical" evidence="2">
    <location>
        <begin position="133"/>
        <end position="150"/>
    </location>
</feature>
<dbReference type="SUPFAM" id="SSF56672">
    <property type="entry name" value="DNA/RNA polymerases"/>
    <property type="match status" value="1"/>
</dbReference>
<feature type="compositionally biased region" description="Basic and acidic residues" evidence="1">
    <location>
        <begin position="487"/>
        <end position="497"/>
    </location>
</feature>
<gene>
    <name evidence="3" type="ORF">BSAL_65800</name>
</gene>
<feature type="non-terminal residue" evidence="3">
    <location>
        <position position="1"/>
    </location>
</feature>
<dbReference type="Gene3D" id="3.10.10.10">
    <property type="entry name" value="HIV Type 1 Reverse Transcriptase, subunit A, domain 1"/>
    <property type="match status" value="1"/>
</dbReference>
<feature type="transmembrane region" description="Helical" evidence="2">
    <location>
        <begin position="94"/>
        <end position="113"/>
    </location>
</feature>
<evidence type="ECO:0000256" key="2">
    <source>
        <dbReference type="SAM" id="Phobius"/>
    </source>
</evidence>
<evidence type="ECO:0000313" key="4">
    <source>
        <dbReference type="Proteomes" id="UP000051952"/>
    </source>
</evidence>
<protein>
    <submittedName>
        <fullName evidence="3">Transmembrane protein, putative</fullName>
    </submittedName>
</protein>
<keyword evidence="2 3" id="KW-0812">Transmembrane</keyword>
<keyword evidence="4" id="KW-1185">Reference proteome</keyword>
<dbReference type="Proteomes" id="UP000051952">
    <property type="component" value="Unassembled WGS sequence"/>
</dbReference>
<reference evidence="4" key="1">
    <citation type="submission" date="2015-09" db="EMBL/GenBank/DDBJ databases">
        <authorList>
            <consortium name="Pathogen Informatics"/>
        </authorList>
    </citation>
    <scope>NUCLEOTIDE SEQUENCE [LARGE SCALE GENOMIC DNA]</scope>
    <source>
        <strain evidence="4">Lake Konstanz</strain>
    </source>
</reference>
<dbReference type="VEuPathDB" id="TriTrypDB:BSAL_65800"/>
<dbReference type="AlphaFoldDB" id="A0A0S4IT45"/>
<organism evidence="3 4">
    <name type="scientific">Bodo saltans</name>
    <name type="common">Flagellated protozoan</name>
    <dbReference type="NCBI Taxonomy" id="75058"/>
    <lineage>
        <taxon>Eukaryota</taxon>
        <taxon>Discoba</taxon>
        <taxon>Euglenozoa</taxon>
        <taxon>Kinetoplastea</taxon>
        <taxon>Metakinetoplastina</taxon>
        <taxon>Eubodonida</taxon>
        <taxon>Bodonidae</taxon>
        <taxon>Bodo</taxon>
    </lineage>
</organism>
<dbReference type="Gene3D" id="3.30.70.270">
    <property type="match status" value="1"/>
</dbReference>
<sequence length="537" mass="59989">HTTAFLNDAVLLISDATHFLKKTGLSGCNPPASTHLRHSAALQKLGSWSVIRPSTAKKERFFGVFFEVPKATATTRAILNARAQNARANRPPTFALAQFALIVVMMCTFSEFYVADLRHWFYQIRLPAGTEQYFSVLCGSAIFEFLVLPMGFSWAPFIAQCLCMGLFLLTRFAHSAIACTSPPPFVDFFQKSTVVGRALCIYDNILVGTSSSTILEQLVADIRGNAKRANIIFKEEQVTRSPSFLGVVFTNSTDKVSWQHCAKNLERWSARLEQPTSSNRDVAGLIGIILWDANVHLRPLCLEQRCIQMLRKVANDITCISSWNHCSKLLPDEITLLRDRVRSITSLNIPSTRLRAVLQTPIWLISDACRNDKYSGWGWLIVTNDRISRVEKGQFSTTMALKPIFMLELWCALEAIRQICLENSGVNLAISISIDNQAAAHALRKGYSSVEEANEWMESALSPFRDGSNTLIVLQIRSEENPADGPSHNEKPQEDRLQALLHARQKPQPFSAEDNDSCTSIPFRGGSDASFDAQLWI</sequence>
<dbReference type="InterPro" id="IPR043128">
    <property type="entry name" value="Rev_trsase/Diguanyl_cyclase"/>
</dbReference>
<name>A0A0S4IT45_BODSA</name>
<proteinExistence type="predicted"/>
<dbReference type="EMBL" id="CYKH01000408">
    <property type="protein sequence ID" value="CUF79522.1"/>
    <property type="molecule type" value="Genomic_DNA"/>
</dbReference>
<evidence type="ECO:0000256" key="1">
    <source>
        <dbReference type="SAM" id="MobiDB-lite"/>
    </source>
</evidence>
<keyword evidence="2" id="KW-1133">Transmembrane helix</keyword>
<evidence type="ECO:0000313" key="3">
    <source>
        <dbReference type="EMBL" id="CUF79522.1"/>
    </source>
</evidence>